<comment type="similarity">
    <text evidence="1">Belongs to the multicopper oxidase family.</text>
</comment>
<dbReference type="CDD" id="cd13880">
    <property type="entry name" value="CuRO_2_MaLCC_like"/>
    <property type="match status" value="1"/>
</dbReference>
<feature type="domain" description="Plastocyanin-like" evidence="6">
    <location>
        <begin position="208"/>
        <end position="350"/>
    </location>
</feature>
<dbReference type="Pfam" id="PF00394">
    <property type="entry name" value="Cu-oxidase"/>
    <property type="match status" value="1"/>
</dbReference>
<keyword evidence="4" id="KW-0186">Copper</keyword>
<dbReference type="InterPro" id="IPR002355">
    <property type="entry name" value="Cu_oxidase_Cu_BS"/>
</dbReference>
<feature type="signal peptide" evidence="5">
    <location>
        <begin position="1"/>
        <end position="19"/>
    </location>
</feature>
<dbReference type="Pfam" id="PF07731">
    <property type="entry name" value="Cu-oxidase_2"/>
    <property type="match status" value="1"/>
</dbReference>
<evidence type="ECO:0000256" key="1">
    <source>
        <dbReference type="ARBA" id="ARBA00010609"/>
    </source>
</evidence>
<dbReference type="InterPro" id="IPR001117">
    <property type="entry name" value="Cu-oxidase_2nd"/>
</dbReference>
<dbReference type="PROSITE" id="PS00080">
    <property type="entry name" value="MULTICOPPER_OXIDASE2"/>
    <property type="match status" value="1"/>
</dbReference>
<dbReference type="Pfam" id="PF07732">
    <property type="entry name" value="Cu-oxidase_3"/>
    <property type="match status" value="1"/>
</dbReference>
<dbReference type="PANTHER" id="PTHR11709:SF145">
    <property type="entry name" value="LCC1"/>
    <property type="match status" value="1"/>
</dbReference>
<sequence length="626" mass="68467">MPASAVVNSILALSSLVPALPQSATNGNSNLGTLQAPTLSEFVATPNLPDGFPWGAATVANTDPYTTTPGGGRTRNYQFNIARGFIAPDGVNRSVLLVNGAFPAPTIEVNWGDTISVKVCNQITGPEEGTALHWHGILQTLTPWYDGVPSVQQCPIAPGKCFTYTFLADLYGTTWYHSHYSAQYNAGLLGALIIHGPKNVPYDIDVGPVLLTDWYHEEYFSLVQQTMAKGAAPVQSDNNLINGKMNFDCSLVKNGQNCVPNAGISKFNFQSGKAHRLRLINAGSEALQRFTIDGHNMTVMANDFVPVKPYTTNVVTLGIGQRTDVIVQANDSPDSSFWMRSDIDTACSINGAANNPPTGNSHALAAIYYEKANKNQVPTTTATPYGVLPCANDDLTLTIPYFPFPATSNPAVTQEIDITFGPNGTGFNVFNMNNVSFRGNYDYSLLDLTNHGNFSYPDDPQWNVYNFGNNASIRLVVYNLFPASHPMHLHGHNFNVLAEGNGIWDGRITHQQNTQRRDVQLVRGSTKFPATKDDAGFIVLQYNADNPGVWPFHCHIAWHVSAGLYINTVESIDLLQKRHIPQNVQQTCTDWGVYSQSVVVDQIDSGLKDRDVGGLMPESAKWMRKY</sequence>
<evidence type="ECO:0000256" key="3">
    <source>
        <dbReference type="ARBA" id="ARBA00023002"/>
    </source>
</evidence>
<evidence type="ECO:0000259" key="7">
    <source>
        <dbReference type="Pfam" id="PF07731"/>
    </source>
</evidence>
<keyword evidence="10" id="KW-1185">Reference proteome</keyword>
<gene>
    <name evidence="9" type="ORF">N7G274_005612</name>
</gene>
<protein>
    <recommendedName>
        <fullName evidence="11">Laccase</fullName>
    </recommendedName>
</protein>
<feature type="domain" description="Plastocyanin-like" evidence="7">
    <location>
        <begin position="456"/>
        <end position="571"/>
    </location>
</feature>
<evidence type="ECO:0000259" key="6">
    <source>
        <dbReference type="Pfam" id="PF00394"/>
    </source>
</evidence>
<keyword evidence="5" id="KW-0732">Signal</keyword>
<evidence type="ECO:0000256" key="2">
    <source>
        <dbReference type="ARBA" id="ARBA00022723"/>
    </source>
</evidence>
<comment type="caution">
    <text evidence="9">The sequence shown here is derived from an EMBL/GenBank/DDBJ whole genome shotgun (WGS) entry which is preliminary data.</text>
</comment>
<feature type="chain" id="PRO_5045716077" description="Laccase" evidence="5">
    <location>
        <begin position="20"/>
        <end position="626"/>
    </location>
</feature>
<feature type="domain" description="Plastocyanin-like" evidence="8">
    <location>
        <begin position="86"/>
        <end position="198"/>
    </location>
</feature>
<dbReference type="CDD" id="cd13901">
    <property type="entry name" value="CuRO_3_MaLCC_like"/>
    <property type="match status" value="1"/>
</dbReference>
<proteinExistence type="inferred from homology"/>
<organism evidence="9 10">
    <name type="scientific">Stereocaulon virgatum</name>
    <dbReference type="NCBI Taxonomy" id="373712"/>
    <lineage>
        <taxon>Eukaryota</taxon>
        <taxon>Fungi</taxon>
        <taxon>Dikarya</taxon>
        <taxon>Ascomycota</taxon>
        <taxon>Pezizomycotina</taxon>
        <taxon>Lecanoromycetes</taxon>
        <taxon>OSLEUM clade</taxon>
        <taxon>Lecanoromycetidae</taxon>
        <taxon>Lecanorales</taxon>
        <taxon>Lecanorineae</taxon>
        <taxon>Stereocaulaceae</taxon>
        <taxon>Stereocaulon</taxon>
    </lineage>
</organism>
<dbReference type="EMBL" id="JBEFKJ010000016">
    <property type="protein sequence ID" value="KAL2041828.1"/>
    <property type="molecule type" value="Genomic_DNA"/>
</dbReference>
<dbReference type="CDD" id="cd13854">
    <property type="entry name" value="CuRO_1_MaLCC_like"/>
    <property type="match status" value="1"/>
</dbReference>
<dbReference type="Proteomes" id="UP001590950">
    <property type="component" value="Unassembled WGS sequence"/>
</dbReference>
<name>A0ABR4AEL1_9LECA</name>
<dbReference type="InterPro" id="IPR011707">
    <property type="entry name" value="Cu-oxidase-like_N"/>
</dbReference>
<evidence type="ECO:0000256" key="5">
    <source>
        <dbReference type="SAM" id="SignalP"/>
    </source>
</evidence>
<evidence type="ECO:0000313" key="10">
    <source>
        <dbReference type="Proteomes" id="UP001590950"/>
    </source>
</evidence>
<dbReference type="Gene3D" id="2.60.40.420">
    <property type="entry name" value="Cupredoxins - blue copper proteins"/>
    <property type="match status" value="3"/>
</dbReference>
<reference evidence="9 10" key="1">
    <citation type="submission" date="2024-09" db="EMBL/GenBank/DDBJ databases">
        <title>Rethinking Asexuality: The Enigmatic Case of Functional Sexual Genes in Lepraria (Stereocaulaceae).</title>
        <authorList>
            <person name="Doellman M."/>
            <person name="Sun Y."/>
            <person name="Barcenas-Pena A."/>
            <person name="Lumbsch H.T."/>
            <person name="Grewe F."/>
        </authorList>
    </citation>
    <scope>NUCLEOTIDE SEQUENCE [LARGE SCALE GENOMIC DNA]</scope>
    <source>
        <strain evidence="9 10">Mercado 3170</strain>
    </source>
</reference>
<evidence type="ECO:0008006" key="11">
    <source>
        <dbReference type="Google" id="ProtNLM"/>
    </source>
</evidence>
<keyword evidence="3" id="KW-0560">Oxidoreductase</keyword>
<dbReference type="InterPro" id="IPR011706">
    <property type="entry name" value="Cu-oxidase_C"/>
</dbReference>
<accession>A0ABR4AEL1</accession>
<dbReference type="InterPro" id="IPR045087">
    <property type="entry name" value="Cu-oxidase_fam"/>
</dbReference>
<dbReference type="PANTHER" id="PTHR11709">
    <property type="entry name" value="MULTI-COPPER OXIDASE"/>
    <property type="match status" value="1"/>
</dbReference>
<dbReference type="SUPFAM" id="SSF49503">
    <property type="entry name" value="Cupredoxins"/>
    <property type="match status" value="3"/>
</dbReference>
<evidence type="ECO:0000259" key="8">
    <source>
        <dbReference type="Pfam" id="PF07732"/>
    </source>
</evidence>
<dbReference type="InterPro" id="IPR008972">
    <property type="entry name" value="Cupredoxin"/>
</dbReference>
<evidence type="ECO:0000256" key="4">
    <source>
        <dbReference type="ARBA" id="ARBA00023008"/>
    </source>
</evidence>
<keyword evidence="2" id="KW-0479">Metal-binding</keyword>
<evidence type="ECO:0000313" key="9">
    <source>
        <dbReference type="EMBL" id="KAL2041828.1"/>
    </source>
</evidence>